<sequence>MAISAWSVSYRVDPAISPNGPVPLAGKVLGSLHAALADKPIEEWSFEARGEKLENFEEFQRLIHEAESISYGDFVARADGITVESS</sequence>
<evidence type="ECO:0000313" key="1">
    <source>
        <dbReference type="EMBL" id="GAA2137691.1"/>
    </source>
</evidence>
<dbReference type="EMBL" id="BAAANT010000008">
    <property type="protein sequence ID" value="GAA2137691.1"/>
    <property type="molecule type" value="Genomic_DNA"/>
</dbReference>
<accession>A0ABP5KXM2</accession>
<gene>
    <name evidence="1" type="ORF">GCM10009760_18380</name>
</gene>
<dbReference type="Proteomes" id="UP001422759">
    <property type="component" value="Unassembled WGS sequence"/>
</dbReference>
<reference evidence="2" key="1">
    <citation type="journal article" date="2019" name="Int. J. Syst. Evol. Microbiol.">
        <title>The Global Catalogue of Microorganisms (GCM) 10K type strain sequencing project: providing services to taxonomists for standard genome sequencing and annotation.</title>
        <authorList>
            <consortium name="The Broad Institute Genomics Platform"/>
            <consortium name="The Broad Institute Genome Sequencing Center for Infectious Disease"/>
            <person name="Wu L."/>
            <person name="Ma J."/>
        </authorList>
    </citation>
    <scope>NUCLEOTIDE SEQUENCE [LARGE SCALE GENOMIC DNA]</scope>
    <source>
        <strain evidence="2">JCM 14560</strain>
    </source>
</reference>
<keyword evidence="2" id="KW-1185">Reference proteome</keyword>
<evidence type="ECO:0000313" key="2">
    <source>
        <dbReference type="Proteomes" id="UP001422759"/>
    </source>
</evidence>
<name>A0ABP5KXM2_9ACTN</name>
<organism evidence="1 2">
    <name type="scientific">Kitasatospora kazusensis</name>
    <dbReference type="NCBI Taxonomy" id="407974"/>
    <lineage>
        <taxon>Bacteria</taxon>
        <taxon>Bacillati</taxon>
        <taxon>Actinomycetota</taxon>
        <taxon>Actinomycetes</taxon>
        <taxon>Kitasatosporales</taxon>
        <taxon>Streptomycetaceae</taxon>
        <taxon>Kitasatospora</taxon>
    </lineage>
</organism>
<proteinExistence type="predicted"/>
<comment type="caution">
    <text evidence="1">The sequence shown here is derived from an EMBL/GenBank/DDBJ whole genome shotgun (WGS) entry which is preliminary data.</text>
</comment>
<protein>
    <submittedName>
        <fullName evidence="1">Uncharacterized protein</fullName>
    </submittedName>
</protein>